<evidence type="ECO:0000256" key="9">
    <source>
        <dbReference type="ARBA" id="ARBA00023472"/>
    </source>
</evidence>
<evidence type="ECO:0000313" key="13">
    <source>
        <dbReference type="Proteomes" id="UP000322234"/>
    </source>
</evidence>
<gene>
    <name evidence="12" type="ORF">E5288_WYG007302</name>
</gene>
<dbReference type="PANTHER" id="PTHR23414">
    <property type="entry name" value="ADRENOMEDULLIN, ADM"/>
    <property type="match status" value="1"/>
</dbReference>
<comment type="function">
    <text evidence="10">ADM function is mediated by the CALCRL-RAMP2 and CALCRL-RAMP3 receptor complexes with ADM showing the highest potency for the CALCRL-RAMP2 complex.</text>
</comment>
<dbReference type="PANTHER" id="PTHR23414:SF3">
    <property type="entry name" value="PRO-ADRENOMEDULLIN"/>
    <property type="match status" value="1"/>
</dbReference>
<keyword evidence="4" id="KW-0165">Cleavage on pair of basic residues</keyword>
<evidence type="ECO:0000256" key="2">
    <source>
        <dbReference type="ARBA" id="ARBA00010575"/>
    </source>
</evidence>
<dbReference type="InterPro" id="IPR021116">
    <property type="entry name" value="Calcitonin/adrenomedullin"/>
</dbReference>
<keyword evidence="3" id="KW-0964">Secreted</keyword>
<dbReference type="Pfam" id="PF00214">
    <property type="entry name" value="Calc_CGRP_IAPP"/>
    <property type="match status" value="1"/>
</dbReference>
<evidence type="ECO:0000256" key="10">
    <source>
        <dbReference type="ARBA" id="ARBA00049577"/>
    </source>
</evidence>
<feature type="region of interest" description="Disordered" evidence="11">
    <location>
        <begin position="1"/>
        <end position="29"/>
    </location>
</feature>
<dbReference type="EMBL" id="VBQZ03000108">
    <property type="protein sequence ID" value="MXQ94273.1"/>
    <property type="molecule type" value="Genomic_DNA"/>
</dbReference>
<dbReference type="GO" id="GO:0007189">
    <property type="term" value="P:adenylate cyclase-activating G protein-coupled receptor signaling pathway"/>
    <property type="evidence" value="ECO:0007669"/>
    <property type="project" value="TreeGrafter"/>
</dbReference>
<keyword evidence="8" id="KW-1015">Disulfide bond</keyword>
<dbReference type="InterPro" id="IPR001710">
    <property type="entry name" value="Pro-ADM"/>
</dbReference>
<keyword evidence="5" id="KW-0372">Hormone</keyword>
<evidence type="ECO:0000256" key="7">
    <source>
        <dbReference type="ARBA" id="ARBA00022815"/>
    </source>
</evidence>
<dbReference type="GO" id="GO:0005179">
    <property type="term" value="F:hormone activity"/>
    <property type="evidence" value="ECO:0007669"/>
    <property type="project" value="UniProtKB-KW"/>
</dbReference>
<feature type="compositionally biased region" description="Basic and acidic residues" evidence="11">
    <location>
        <begin position="1"/>
        <end position="17"/>
    </location>
</feature>
<evidence type="ECO:0000256" key="11">
    <source>
        <dbReference type="SAM" id="MobiDB-lite"/>
    </source>
</evidence>
<evidence type="ECO:0000256" key="4">
    <source>
        <dbReference type="ARBA" id="ARBA00022685"/>
    </source>
</evidence>
<evidence type="ECO:0000256" key="8">
    <source>
        <dbReference type="ARBA" id="ARBA00023157"/>
    </source>
</evidence>
<feature type="region of interest" description="Disordered" evidence="11">
    <location>
        <begin position="424"/>
        <end position="469"/>
    </location>
</feature>
<comment type="similarity">
    <text evidence="2">Belongs to the adrenomedullin family.</text>
</comment>
<evidence type="ECO:0000256" key="5">
    <source>
        <dbReference type="ARBA" id="ARBA00022702"/>
    </source>
</evidence>
<evidence type="ECO:0000313" key="12">
    <source>
        <dbReference type="EMBL" id="MXQ94273.1"/>
    </source>
</evidence>
<dbReference type="GO" id="GO:0031700">
    <property type="term" value="F:adrenomedullin receptor binding"/>
    <property type="evidence" value="ECO:0007669"/>
    <property type="project" value="TreeGrafter"/>
</dbReference>
<feature type="region of interest" description="Disordered" evidence="11">
    <location>
        <begin position="364"/>
        <end position="385"/>
    </location>
</feature>
<dbReference type="GO" id="GO:0010460">
    <property type="term" value="P:positive regulation of heart rate"/>
    <property type="evidence" value="ECO:0007669"/>
    <property type="project" value="TreeGrafter"/>
</dbReference>
<evidence type="ECO:0000256" key="6">
    <source>
        <dbReference type="ARBA" id="ARBA00022729"/>
    </source>
</evidence>
<keyword evidence="7" id="KW-0027">Amidation</keyword>
<dbReference type="GO" id="GO:1990410">
    <property type="term" value="P:adrenomedullin receptor signaling pathway"/>
    <property type="evidence" value="ECO:0007669"/>
    <property type="project" value="TreeGrafter"/>
</dbReference>
<dbReference type="InterPro" id="IPR051665">
    <property type="entry name" value="Adrenomedullin-reg_peptide"/>
</dbReference>
<accession>A0A6B0S4D6</accession>
<comment type="caution">
    <text evidence="12">The sequence shown here is derived from an EMBL/GenBank/DDBJ whole genome shotgun (WGS) entry which is preliminary data.</text>
</comment>
<reference evidence="12" key="1">
    <citation type="submission" date="2019-10" db="EMBL/GenBank/DDBJ databases">
        <title>The sequence and de novo assembly of the wild yak genome.</title>
        <authorList>
            <person name="Liu Y."/>
        </authorList>
    </citation>
    <scope>NUCLEOTIDE SEQUENCE [LARGE SCALE GENOMIC DNA]</scope>
    <source>
        <strain evidence="12">WY2019</strain>
    </source>
</reference>
<protein>
    <recommendedName>
        <fullName evidence="9">Pro-adrenomedullin</fullName>
    </recommendedName>
</protein>
<proteinExistence type="inferred from homology"/>
<dbReference type="AlphaFoldDB" id="A0A6B0S4D6"/>
<feature type="region of interest" description="Disordered" evidence="11">
    <location>
        <begin position="52"/>
        <end position="105"/>
    </location>
</feature>
<evidence type="ECO:0000256" key="1">
    <source>
        <dbReference type="ARBA" id="ARBA00004613"/>
    </source>
</evidence>
<sequence length="484" mass="52322">MRPEPSDPQRVQPKSEPKPGICPLPGAGTQVHSAFRSLAPIAKSYQSIPRTQSLGRSGWRRGGGAGEPPPLSSALCPAREAPRESGVAARSGTKPARGAVHSRPQLPRSGVRVIQVVPRAGSCSSVPDLTLWAAWVLGKEGPQEVVPALLRPGLRSERCTQRISTGAVPASVSWSSSLKLSRHEGYPSRQPANPTLTDKQCARPIIERAPKGREGGSAGRLGPAPCALIKQRNASRPLSGFLVTLGETARTFSLLASHCSFDVGVLPLPERRLRLNTPKNFGRSPPQQGLRIAAGMKLVPVALLYLGSLAFLGVDTARLDVAAEFRKKWNKWALSRGKRELRESSSYPTGLADVKAGPVQTLIRPQDVKGASRSPQASSPDAARIRVKRYRQSLNNFQGLRSFGCRFGTCTVQKLAHQIYHFTDKDKDGSAPRSKISPQGYGRRRRRSLPEAGLGRTLLQPPEPKLRGAPDSRVHQVLATLLRI</sequence>
<keyword evidence="13" id="KW-1185">Reference proteome</keyword>
<keyword evidence="6" id="KW-0732">Signal</keyword>
<name>A0A6B0S4D6_9CETA</name>
<dbReference type="Proteomes" id="UP000322234">
    <property type="component" value="Unassembled WGS sequence"/>
</dbReference>
<organism evidence="12 13">
    <name type="scientific">Bos mutus</name>
    <name type="common">wild yak</name>
    <dbReference type="NCBI Taxonomy" id="72004"/>
    <lineage>
        <taxon>Eukaryota</taxon>
        <taxon>Metazoa</taxon>
        <taxon>Chordata</taxon>
        <taxon>Craniata</taxon>
        <taxon>Vertebrata</taxon>
        <taxon>Euteleostomi</taxon>
        <taxon>Mammalia</taxon>
        <taxon>Eutheria</taxon>
        <taxon>Laurasiatheria</taxon>
        <taxon>Artiodactyla</taxon>
        <taxon>Ruminantia</taxon>
        <taxon>Pecora</taxon>
        <taxon>Bovidae</taxon>
        <taxon>Bovinae</taxon>
        <taxon>Bos</taxon>
    </lineage>
</organism>
<comment type="subcellular location">
    <subcellularLocation>
        <location evidence="1">Secreted</location>
    </subcellularLocation>
</comment>
<dbReference type="GO" id="GO:0003073">
    <property type="term" value="P:regulation of systemic arterial blood pressure"/>
    <property type="evidence" value="ECO:0007669"/>
    <property type="project" value="TreeGrafter"/>
</dbReference>
<dbReference type="PRINTS" id="PR00801">
    <property type="entry name" value="ADRENOMEDULN"/>
</dbReference>
<dbReference type="GO" id="GO:0005615">
    <property type="term" value="C:extracellular space"/>
    <property type="evidence" value="ECO:0007669"/>
    <property type="project" value="TreeGrafter"/>
</dbReference>
<evidence type="ECO:0000256" key="3">
    <source>
        <dbReference type="ARBA" id="ARBA00022525"/>
    </source>
</evidence>